<evidence type="ECO:0000256" key="2">
    <source>
        <dbReference type="ARBA" id="ARBA00022448"/>
    </source>
</evidence>
<comment type="caution">
    <text evidence="9">The sequence shown here is derived from an EMBL/GenBank/DDBJ whole genome shotgun (WGS) entry which is preliminary data.</text>
</comment>
<gene>
    <name evidence="9" type="ORF">BJN45_11230</name>
</gene>
<keyword evidence="10" id="KW-1185">Reference proteome</keyword>
<protein>
    <submittedName>
        <fullName evidence="9">ABC transporter permease</fullName>
    </submittedName>
</protein>
<evidence type="ECO:0000259" key="8">
    <source>
        <dbReference type="PROSITE" id="PS50928"/>
    </source>
</evidence>
<feature type="transmembrane region" description="Helical" evidence="7">
    <location>
        <begin position="111"/>
        <end position="132"/>
    </location>
</feature>
<feature type="transmembrane region" description="Helical" evidence="7">
    <location>
        <begin position="182"/>
        <end position="203"/>
    </location>
</feature>
<dbReference type="InterPro" id="IPR035906">
    <property type="entry name" value="MetI-like_sf"/>
</dbReference>
<proteinExistence type="inferred from homology"/>
<keyword evidence="2 7" id="KW-0813">Transport</keyword>
<dbReference type="GO" id="GO:0005886">
    <property type="term" value="C:plasma membrane"/>
    <property type="evidence" value="ECO:0007669"/>
    <property type="project" value="UniProtKB-SubCell"/>
</dbReference>
<evidence type="ECO:0000313" key="9">
    <source>
        <dbReference type="EMBL" id="OMG53964.1"/>
    </source>
</evidence>
<dbReference type="AlphaFoldDB" id="A0A1R1I5P0"/>
<evidence type="ECO:0000256" key="7">
    <source>
        <dbReference type="RuleBase" id="RU363032"/>
    </source>
</evidence>
<keyword evidence="3" id="KW-1003">Cell membrane</keyword>
<feature type="transmembrane region" description="Helical" evidence="7">
    <location>
        <begin position="235"/>
        <end position="253"/>
    </location>
</feature>
<dbReference type="Proteomes" id="UP000187526">
    <property type="component" value="Unassembled WGS sequence"/>
</dbReference>
<feature type="transmembrane region" description="Helical" evidence="7">
    <location>
        <begin position="138"/>
        <end position="161"/>
    </location>
</feature>
<dbReference type="PROSITE" id="PS50928">
    <property type="entry name" value="ABC_TM1"/>
    <property type="match status" value="1"/>
</dbReference>
<dbReference type="GO" id="GO:0055085">
    <property type="term" value="P:transmembrane transport"/>
    <property type="evidence" value="ECO:0007669"/>
    <property type="project" value="InterPro"/>
</dbReference>
<dbReference type="OrthoDB" id="8138334at2"/>
<feature type="transmembrane region" description="Helical" evidence="7">
    <location>
        <begin position="79"/>
        <end position="99"/>
    </location>
</feature>
<evidence type="ECO:0000256" key="3">
    <source>
        <dbReference type="ARBA" id="ARBA00022475"/>
    </source>
</evidence>
<keyword evidence="4 7" id="KW-0812">Transmembrane</keyword>
<keyword evidence="6 7" id="KW-0472">Membrane</keyword>
<dbReference type="CDD" id="cd06261">
    <property type="entry name" value="TM_PBP2"/>
    <property type="match status" value="1"/>
</dbReference>
<sequence length="271" mass="29136">MTRNLRQQASDALTASGHYLWSGWGSLASLGIFLAIWELTAQQLGPLILPTPIEALTTLRGLFESGAAWPEIAITARRALAGFGLSVVIGSLLGLAAGVSMTASMMARPIITVLVGMPPIAWLILALLWFGAGDGTPIFTVFIACFPIIFVGAMQGTRTLDGQLKEVARMFGLSTWMKLTDVYLPHVVSYLFPAWISALGMSWKIVVMAELLSTEDGIGAALAVSRSHLDTAASMAWIVALVGTLLAIEYLLLEPLKRRVESWREFASSSN</sequence>
<dbReference type="InterPro" id="IPR000515">
    <property type="entry name" value="MetI-like"/>
</dbReference>
<feature type="transmembrane region" description="Helical" evidence="7">
    <location>
        <begin position="12"/>
        <end position="37"/>
    </location>
</feature>
<keyword evidence="5 7" id="KW-1133">Transmembrane helix</keyword>
<comment type="subcellular location">
    <subcellularLocation>
        <location evidence="1 7">Cell membrane</location>
        <topology evidence="1 7">Multi-pass membrane protein</topology>
    </subcellularLocation>
</comment>
<dbReference type="STRING" id="418702.BJN45_11230"/>
<evidence type="ECO:0000256" key="1">
    <source>
        <dbReference type="ARBA" id="ARBA00004651"/>
    </source>
</evidence>
<organism evidence="9 10">
    <name type="scientific">Azonexus hydrophilus</name>
    <dbReference type="NCBI Taxonomy" id="418702"/>
    <lineage>
        <taxon>Bacteria</taxon>
        <taxon>Pseudomonadati</taxon>
        <taxon>Pseudomonadota</taxon>
        <taxon>Betaproteobacteria</taxon>
        <taxon>Rhodocyclales</taxon>
        <taxon>Azonexaceae</taxon>
        <taxon>Azonexus</taxon>
    </lineage>
</organism>
<accession>A0A1R1I5P0</accession>
<feature type="domain" description="ABC transmembrane type-1" evidence="8">
    <location>
        <begin position="72"/>
        <end position="254"/>
    </location>
</feature>
<dbReference type="EMBL" id="MTHD01000003">
    <property type="protein sequence ID" value="OMG53964.1"/>
    <property type="molecule type" value="Genomic_DNA"/>
</dbReference>
<evidence type="ECO:0000256" key="4">
    <source>
        <dbReference type="ARBA" id="ARBA00022692"/>
    </source>
</evidence>
<dbReference type="PANTHER" id="PTHR30151">
    <property type="entry name" value="ALKANE SULFONATE ABC TRANSPORTER-RELATED, MEMBRANE SUBUNIT"/>
    <property type="match status" value="1"/>
</dbReference>
<dbReference type="SUPFAM" id="SSF161098">
    <property type="entry name" value="MetI-like"/>
    <property type="match status" value="1"/>
</dbReference>
<evidence type="ECO:0000256" key="5">
    <source>
        <dbReference type="ARBA" id="ARBA00022989"/>
    </source>
</evidence>
<evidence type="ECO:0000313" key="10">
    <source>
        <dbReference type="Proteomes" id="UP000187526"/>
    </source>
</evidence>
<reference evidence="9 10" key="1">
    <citation type="submission" date="2016-10" db="EMBL/GenBank/DDBJ databases">
        <title>Alkaliphiles isolated from bioreactors.</title>
        <authorList>
            <person name="Salah Z."/>
            <person name="Rout S.P."/>
            <person name="Humphreys P.N."/>
        </authorList>
    </citation>
    <scope>NUCLEOTIDE SEQUENCE [LARGE SCALE GENOMIC DNA]</scope>
    <source>
        <strain evidence="9 10">ZS02</strain>
    </source>
</reference>
<dbReference type="Gene3D" id="1.10.3720.10">
    <property type="entry name" value="MetI-like"/>
    <property type="match status" value="1"/>
</dbReference>
<dbReference type="RefSeq" id="WP_076095188.1">
    <property type="nucleotide sequence ID" value="NZ_MTHD01000003.1"/>
</dbReference>
<dbReference type="PANTHER" id="PTHR30151:SF0">
    <property type="entry name" value="ABC TRANSPORTER PERMEASE PROTEIN MJ0413-RELATED"/>
    <property type="match status" value="1"/>
</dbReference>
<dbReference type="Pfam" id="PF00528">
    <property type="entry name" value="BPD_transp_1"/>
    <property type="match status" value="1"/>
</dbReference>
<evidence type="ECO:0000256" key="6">
    <source>
        <dbReference type="ARBA" id="ARBA00023136"/>
    </source>
</evidence>
<comment type="similarity">
    <text evidence="7">Belongs to the binding-protein-dependent transport system permease family.</text>
</comment>
<name>A0A1R1I5P0_9RHOO</name>